<protein>
    <submittedName>
        <fullName evidence="2">Uncharacterized protein</fullName>
    </submittedName>
</protein>
<name>A0A7N9CD35_MACFA</name>
<dbReference type="Ensembl" id="ENSMFAT00000074186.1">
    <property type="protein sequence ID" value="ENSMFAP00000050139.1"/>
    <property type="gene ID" value="ENSMFAG00000054697.1"/>
</dbReference>
<evidence type="ECO:0000256" key="1">
    <source>
        <dbReference type="SAM" id="MobiDB-lite"/>
    </source>
</evidence>
<dbReference type="AlphaFoldDB" id="A0A7N9CD35"/>
<feature type="region of interest" description="Disordered" evidence="1">
    <location>
        <begin position="37"/>
        <end position="65"/>
    </location>
</feature>
<sequence length="177" mass="19083">MSGLPGSTPRKRQPCSRHCTATVTSSKVCLYDAAEGTPASQAEPIGTRGGAAGSSRPRQAAWPRWPQVARLGRMAAATERALPRLQALARQPPPISNEEELYDCLDYYYLRDFPASGARSKAPSARRRTNRLHLAGTAQGPAEAPQWPASAASASCRPGCSPHLSLGYRRTCSKYFL</sequence>
<reference evidence="2" key="3">
    <citation type="submission" date="2025-09" db="UniProtKB">
        <authorList>
            <consortium name="Ensembl"/>
        </authorList>
    </citation>
    <scope>IDENTIFICATION</scope>
</reference>
<proteinExistence type="predicted"/>
<accession>A0A7N9CD35</accession>
<dbReference type="Proteomes" id="UP000233100">
    <property type="component" value="Chromosome 3"/>
</dbReference>
<reference evidence="2" key="2">
    <citation type="submission" date="2025-08" db="UniProtKB">
        <authorList>
            <consortium name="Ensembl"/>
        </authorList>
    </citation>
    <scope>IDENTIFICATION</scope>
</reference>
<evidence type="ECO:0000313" key="3">
    <source>
        <dbReference type="Proteomes" id="UP000233100"/>
    </source>
</evidence>
<reference evidence="2 3" key="1">
    <citation type="submission" date="2013-03" db="EMBL/GenBank/DDBJ databases">
        <authorList>
            <person name="Warren W."/>
            <person name="Wilson R.K."/>
        </authorList>
    </citation>
    <scope>NUCLEOTIDE SEQUENCE</scope>
</reference>
<keyword evidence="3" id="KW-1185">Reference proteome</keyword>
<organism evidence="2 3">
    <name type="scientific">Macaca fascicularis</name>
    <name type="common">Crab-eating macaque</name>
    <name type="synonym">Cynomolgus monkey</name>
    <dbReference type="NCBI Taxonomy" id="9541"/>
    <lineage>
        <taxon>Eukaryota</taxon>
        <taxon>Metazoa</taxon>
        <taxon>Chordata</taxon>
        <taxon>Craniata</taxon>
        <taxon>Vertebrata</taxon>
        <taxon>Euteleostomi</taxon>
        <taxon>Mammalia</taxon>
        <taxon>Eutheria</taxon>
        <taxon>Euarchontoglires</taxon>
        <taxon>Primates</taxon>
        <taxon>Haplorrhini</taxon>
        <taxon>Catarrhini</taxon>
        <taxon>Cercopithecidae</taxon>
        <taxon>Cercopithecinae</taxon>
        <taxon>Macaca</taxon>
    </lineage>
</organism>
<evidence type="ECO:0000313" key="2">
    <source>
        <dbReference type="Ensembl" id="ENSMFAP00000050139.1"/>
    </source>
</evidence>